<dbReference type="AlphaFoldDB" id="A0A0D2KYZ1"/>
<dbReference type="OrthoDB" id="2981328at2759"/>
<gene>
    <name evidence="2" type="ORF">HYPSUDRAFT_56520</name>
</gene>
<dbReference type="STRING" id="945553.A0A0D2KYZ1"/>
<keyword evidence="3" id="KW-1185">Reference proteome</keyword>
<feature type="region of interest" description="Disordered" evidence="1">
    <location>
        <begin position="375"/>
        <end position="403"/>
    </location>
</feature>
<feature type="compositionally biased region" description="Pro residues" evidence="1">
    <location>
        <begin position="380"/>
        <end position="399"/>
    </location>
</feature>
<accession>A0A0D2KYZ1</accession>
<organism evidence="2 3">
    <name type="scientific">Hypholoma sublateritium (strain FD-334 SS-4)</name>
    <dbReference type="NCBI Taxonomy" id="945553"/>
    <lineage>
        <taxon>Eukaryota</taxon>
        <taxon>Fungi</taxon>
        <taxon>Dikarya</taxon>
        <taxon>Basidiomycota</taxon>
        <taxon>Agaricomycotina</taxon>
        <taxon>Agaricomycetes</taxon>
        <taxon>Agaricomycetidae</taxon>
        <taxon>Agaricales</taxon>
        <taxon>Agaricineae</taxon>
        <taxon>Strophariaceae</taxon>
        <taxon>Hypholoma</taxon>
    </lineage>
</organism>
<evidence type="ECO:0000313" key="2">
    <source>
        <dbReference type="EMBL" id="KJA19677.1"/>
    </source>
</evidence>
<dbReference type="EMBL" id="KN817575">
    <property type="protein sequence ID" value="KJA19677.1"/>
    <property type="molecule type" value="Genomic_DNA"/>
</dbReference>
<feature type="region of interest" description="Disordered" evidence="1">
    <location>
        <begin position="329"/>
        <end position="359"/>
    </location>
</feature>
<evidence type="ECO:0000313" key="3">
    <source>
        <dbReference type="Proteomes" id="UP000054270"/>
    </source>
</evidence>
<reference evidence="3" key="1">
    <citation type="submission" date="2014-04" db="EMBL/GenBank/DDBJ databases">
        <title>Evolutionary Origins and Diversification of the Mycorrhizal Mutualists.</title>
        <authorList>
            <consortium name="DOE Joint Genome Institute"/>
            <consortium name="Mycorrhizal Genomics Consortium"/>
            <person name="Kohler A."/>
            <person name="Kuo A."/>
            <person name="Nagy L.G."/>
            <person name="Floudas D."/>
            <person name="Copeland A."/>
            <person name="Barry K.W."/>
            <person name="Cichocki N."/>
            <person name="Veneault-Fourrey C."/>
            <person name="LaButti K."/>
            <person name="Lindquist E.A."/>
            <person name="Lipzen A."/>
            <person name="Lundell T."/>
            <person name="Morin E."/>
            <person name="Murat C."/>
            <person name="Riley R."/>
            <person name="Ohm R."/>
            <person name="Sun H."/>
            <person name="Tunlid A."/>
            <person name="Henrissat B."/>
            <person name="Grigoriev I.V."/>
            <person name="Hibbett D.S."/>
            <person name="Martin F."/>
        </authorList>
    </citation>
    <scope>NUCLEOTIDE SEQUENCE [LARGE SCALE GENOMIC DNA]</scope>
    <source>
        <strain evidence="3">FD-334 SS-4</strain>
    </source>
</reference>
<protein>
    <recommendedName>
        <fullName evidence="4">Ubiquitin-like protease family profile domain-containing protein</fullName>
    </recommendedName>
</protein>
<proteinExistence type="predicted"/>
<evidence type="ECO:0008006" key="4">
    <source>
        <dbReference type="Google" id="ProtNLM"/>
    </source>
</evidence>
<sequence length="456" mass="50567">MAKSSYVALYSLSNFLAASSHKLYSGRSILMDYYSIPESIEQQILPTPDLSITALTSFLLPPQHGSNTRPVKHDSDSLFQYFSKDSPTVLAELGLTIQLRNLPTPEGTVIQQLLALKNQAHLAGFQSVRYDHLWCTEETRGSSSTSDDLLFPLWTITFWSRVADVKQVAVRSGTETYLNNQSFGWLRRLGEDLQEHGSTLVTAVHLGELSNMPHWASLAVQKRTVSFGDSFGNKMPEKLHNACSWWLRQHHTGDFTEAKVTFHTLPITTQLDSHSCGILADNTLDHLISGGQHPLLGPSPSDIIAQRLQRFLSVARHIIAQLESSAKNVPNHLSDLPDPENAETTPLAPAEANNDSGSDSEVNFPISIILIRPQHQPASEPEPTPPQVAPAPPTHPLKPAPARQTSITSFWAIATPDKKKEADESKFQRIKENYKVLAAKSKEHEHKKASRIRELA</sequence>
<dbReference type="Proteomes" id="UP000054270">
    <property type="component" value="Unassembled WGS sequence"/>
</dbReference>
<name>A0A0D2KYZ1_HYPSF</name>
<evidence type="ECO:0000256" key="1">
    <source>
        <dbReference type="SAM" id="MobiDB-lite"/>
    </source>
</evidence>